<name>A0ACC0BQY4_CATRO</name>
<dbReference type="Proteomes" id="UP001060085">
    <property type="component" value="Linkage Group LG02"/>
</dbReference>
<comment type="caution">
    <text evidence="1">The sequence shown here is derived from an EMBL/GenBank/DDBJ whole genome shotgun (WGS) entry which is preliminary data.</text>
</comment>
<proteinExistence type="predicted"/>
<organism evidence="1 2">
    <name type="scientific">Catharanthus roseus</name>
    <name type="common">Madagascar periwinkle</name>
    <name type="synonym">Vinca rosea</name>
    <dbReference type="NCBI Taxonomy" id="4058"/>
    <lineage>
        <taxon>Eukaryota</taxon>
        <taxon>Viridiplantae</taxon>
        <taxon>Streptophyta</taxon>
        <taxon>Embryophyta</taxon>
        <taxon>Tracheophyta</taxon>
        <taxon>Spermatophyta</taxon>
        <taxon>Magnoliopsida</taxon>
        <taxon>eudicotyledons</taxon>
        <taxon>Gunneridae</taxon>
        <taxon>Pentapetalae</taxon>
        <taxon>asterids</taxon>
        <taxon>lamiids</taxon>
        <taxon>Gentianales</taxon>
        <taxon>Apocynaceae</taxon>
        <taxon>Rauvolfioideae</taxon>
        <taxon>Vinceae</taxon>
        <taxon>Catharanthinae</taxon>
        <taxon>Catharanthus</taxon>
    </lineage>
</organism>
<evidence type="ECO:0000313" key="1">
    <source>
        <dbReference type="EMBL" id="KAI5675060.1"/>
    </source>
</evidence>
<keyword evidence="2" id="KW-1185">Reference proteome</keyword>
<gene>
    <name evidence="1" type="ORF">M9H77_06010</name>
</gene>
<protein>
    <submittedName>
        <fullName evidence="1">Uncharacterized protein</fullName>
    </submittedName>
</protein>
<reference evidence="2" key="1">
    <citation type="journal article" date="2023" name="Nat. Plants">
        <title>Single-cell RNA sequencing provides a high-resolution roadmap for understanding the multicellular compartmentation of specialized metabolism.</title>
        <authorList>
            <person name="Sun S."/>
            <person name="Shen X."/>
            <person name="Li Y."/>
            <person name="Li Y."/>
            <person name="Wang S."/>
            <person name="Li R."/>
            <person name="Zhang H."/>
            <person name="Shen G."/>
            <person name="Guo B."/>
            <person name="Wei J."/>
            <person name="Xu J."/>
            <person name="St-Pierre B."/>
            <person name="Chen S."/>
            <person name="Sun C."/>
        </authorList>
    </citation>
    <scope>NUCLEOTIDE SEQUENCE [LARGE SCALE GENOMIC DNA]</scope>
</reference>
<dbReference type="EMBL" id="CM044702">
    <property type="protein sequence ID" value="KAI5675060.1"/>
    <property type="molecule type" value="Genomic_DNA"/>
</dbReference>
<accession>A0ACC0BQY4</accession>
<evidence type="ECO:0000313" key="2">
    <source>
        <dbReference type="Proteomes" id="UP001060085"/>
    </source>
</evidence>
<sequence length="1301" mass="143058">MELISFLNIDVRRSVAVFWFALLLLLVQENGRRVGADSNYLIGLGSYDITGPAADVNMMGYANTEQIASGVHFRLRARAFIAAEPQGNRVLFVNIDACMASQLVTIKVLERLKARYGDLYTEKNVAISGIHTHAGPGGYLQYVVYIITSLGFVHQSFDALVDGIEQSIIQAHENLRPGSIYVNKGEILDAGINRSPSAYLNNPSAERSKYKYDVDKEMTLLKFVDNQWGPVGSFNWFATHGTSMSRTNSLISGDNKGAAARFMEDWFDENTAGRTFSEALESTKVRRRVSNIIPVVREKHHELLEVAASFQSSLGRPTTKYMSMARRVRSALRMADRPRFVSAFCQTNCGDVSPNVLGAFCIDTGLPCDFNHSTCGGKNELCYGRGPGYPDEFESTRIIGERQYKKAVDLFNTASEQLKGKIDYRHTYIDFSKLQVTISKDGGGTEAVKTCPAAMGFAFAAGTTDGPGAFDFKQGDDKGNAFWRLVRNLLKTPNKEQVECQNPKPILLDTGEMKMPYDWAPSILPVQILRIGQLVILSVPGEFTTMAGRRLRDAVKTVLKSGNAKEFGGNLHVVIAGLTNTYSQYITTFEEYQIQRYEGASTLYGPHTLSGYIQEFKKLATALTSGQPAESGPSPPDLLNRQISLLTPVVMDATPLGVRFGDISTDVPKNSTFKRGDMVRVVFWSACPRNDLMTEGTFTLVELLQGQDSWTPVYDDDDFCLRFIWSRPFKLSPRSYATIEWRIPESASPGVYRIKHFGASKGLLGSIKHFTGSSSAFVVGGQLARAVGAIAKLIAKEGKLVTLKLPFREVRLISKHCLATVEQVENVGVNQKSLGKAGSKRWLSTHSKNTFNLFINYLLEQKSNHMRKAVPSVITKVKARQILDSRGIPTVEVDLFTNKGMFRASAPSGVSSGMYEAIELRDGEKGTYLGNGVNRAVGNINDKIAEALVGMDPTLQSQIDQAMIDLDKTQKKGELGANAILAVSMAACRAGAAEKEVPLYKHIADLAGKTNLSLPIPAFTLISGGKHAESNLPIKQIMILPIGAKRFEEALQMGSETYHHLKAVICEKFGIHGCNVGEDGGFSPNIASIREGLDLVKEAIGRTGYSEKIKISMDVAATEFCIGTKYDLDFKSPNKSGQNFKSGEDMINVYKELCTDYPIVSIEDPFDKEDWEHVKDFSSLGICQVVGDDLLMSNPKRIDKAVRESACNALLLKVNQIGTVTEVIEVVKMAKDAQWGVVIAQRSGETEDSFIADLSVGLATGQIKAGAPCRGERLAKYNQLLRIEEELGDQAIYIGDDWRQC</sequence>